<protein>
    <submittedName>
        <fullName evidence="2">Uncharacterized protein</fullName>
    </submittedName>
</protein>
<keyword evidence="3" id="KW-1185">Reference proteome</keyword>
<dbReference type="EMBL" id="CP036287">
    <property type="protein sequence ID" value="QDU67311.1"/>
    <property type="molecule type" value="Genomic_DNA"/>
</dbReference>
<gene>
    <name evidence="2" type="ORF">Pla133_23910</name>
</gene>
<evidence type="ECO:0000313" key="3">
    <source>
        <dbReference type="Proteomes" id="UP000316921"/>
    </source>
</evidence>
<sequence precursor="true">MRLLPFALASLPALASPAVAQSAPDINWLNLTDGQAELVVGPAFLSTLSGGPVTSASVRHCYSIDRSQGGRSEDGTTEVTWFRVTQAWGGANTVPGLDIGMVSVGSQVSDSLADDACFSPFIGTTGNLYTSTAATIVPGLISATTAGSLNQGFTWTVAFQFLGSVGVQNRLGVDPVASSGSQTTPLLAHMIFEVQAPMNYGTTNKQYWMFSNNETTSTTPGAPGGVTNGNSQFGTALFGAPPEVTGMVNHTRLTFASSGALFGTALQPGSEFISGIAIDQPVLQGVKDGGVGAGGADWRVASEPISKVDLRLMDRLSGAESNPSSSAFNPGLTLNSALAMISCTPAQTMLQTPFSWDDQTGTPMPGTSTAPPIDTVRAGLQQLHVNIDACTLAFLGADFGLFEPFKIADVGFNDVFDYGDKVRTHGGTTLQGGPFKVVSAPIPGLSGTRIGIHAVLLQQDSASAALIQTPETSSALTVVLH</sequence>
<organism evidence="2 3">
    <name type="scientific">Engelhardtia mirabilis</name>
    <dbReference type="NCBI Taxonomy" id="2528011"/>
    <lineage>
        <taxon>Bacteria</taxon>
        <taxon>Pseudomonadati</taxon>
        <taxon>Planctomycetota</taxon>
        <taxon>Planctomycetia</taxon>
        <taxon>Planctomycetia incertae sedis</taxon>
        <taxon>Engelhardtia</taxon>
    </lineage>
</organism>
<reference evidence="2 3" key="1">
    <citation type="submission" date="2019-02" db="EMBL/GenBank/DDBJ databases">
        <title>Deep-cultivation of Planctomycetes and their phenomic and genomic characterization uncovers novel biology.</title>
        <authorList>
            <person name="Wiegand S."/>
            <person name="Jogler M."/>
            <person name="Boedeker C."/>
            <person name="Pinto D."/>
            <person name="Vollmers J."/>
            <person name="Rivas-Marin E."/>
            <person name="Kohn T."/>
            <person name="Peeters S.H."/>
            <person name="Heuer A."/>
            <person name="Rast P."/>
            <person name="Oberbeckmann S."/>
            <person name="Bunk B."/>
            <person name="Jeske O."/>
            <person name="Meyerdierks A."/>
            <person name="Storesund J.E."/>
            <person name="Kallscheuer N."/>
            <person name="Luecker S."/>
            <person name="Lage O.M."/>
            <person name="Pohl T."/>
            <person name="Merkel B.J."/>
            <person name="Hornburger P."/>
            <person name="Mueller R.-W."/>
            <person name="Bruemmer F."/>
            <person name="Labrenz M."/>
            <person name="Spormann A.M."/>
            <person name="Op den Camp H."/>
            <person name="Overmann J."/>
            <person name="Amann R."/>
            <person name="Jetten M.S.M."/>
            <person name="Mascher T."/>
            <person name="Medema M.H."/>
            <person name="Devos D.P."/>
            <person name="Kaster A.-K."/>
            <person name="Ovreas L."/>
            <person name="Rohde M."/>
            <person name="Galperin M.Y."/>
            <person name="Jogler C."/>
        </authorList>
    </citation>
    <scope>NUCLEOTIDE SEQUENCE [LARGE SCALE GENOMIC DNA]</scope>
    <source>
        <strain evidence="2 3">Pla133</strain>
    </source>
</reference>
<keyword evidence="1" id="KW-0732">Signal</keyword>
<feature type="chain" id="PRO_5022028742" evidence="1">
    <location>
        <begin position="21"/>
        <end position="481"/>
    </location>
</feature>
<evidence type="ECO:0000256" key="1">
    <source>
        <dbReference type="SAM" id="SignalP"/>
    </source>
</evidence>
<dbReference type="Proteomes" id="UP000316921">
    <property type="component" value="Chromosome"/>
</dbReference>
<proteinExistence type="predicted"/>
<feature type="signal peptide" evidence="1">
    <location>
        <begin position="1"/>
        <end position="20"/>
    </location>
</feature>
<dbReference type="RefSeq" id="WP_145065355.1">
    <property type="nucleotide sequence ID" value="NZ_CP036287.1"/>
</dbReference>
<dbReference type="KEGG" id="pbap:Pla133_23910"/>
<evidence type="ECO:0000313" key="2">
    <source>
        <dbReference type="EMBL" id="QDU67311.1"/>
    </source>
</evidence>
<dbReference type="AlphaFoldDB" id="A0A518BK11"/>
<name>A0A518BK11_9BACT</name>
<accession>A0A518BK11</accession>